<proteinExistence type="predicted"/>
<dbReference type="EMBL" id="KN831781">
    <property type="protein sequence ID" value="KIM40957.1"/>
    <property type="molecule type" value="Genomic_DNA"/>
</dbReference>
<dbReference type="OrthoDB" id="2833246at2759"/>
<keyword evidence="2" id="KW-1185">Reference proteome</keyword>
<dbReference type="HOGENOM" id="CLU_760898_0_0_1"/>
<protein>
    <submittedName>
        <fullName evidence="1">Uncharacterized protein</fullName>
    </submittedName>
</protein>
<gene>
    <name evidence="1" type="ORF">M413DRAFT_28064</name>
</gene>
<name>A0A0C2YIQ5_HEBCY</name>
<evidence type="ECO:0000313" key="2">
    <source>
        <dbReference type="Proteomes" id="UP000053424"/>
    </source>
</evidence>
<sequence>MATYLTPTEPTPLNGFDDDGDTRLLGQSHINQGGLSEALAAKLLSGSIGESQAYPDSQLVERFWFNVQHGHPGLQTNNELGSVIQRLRTLPATASQEHSPSILFEVIDRAQVDFSSVFTFCIAAPRAPRDSVYVLRLARWKPLPDSDDWHWAVEILSEDANELPDSEEGKELHRVGTVKEMDLQLLVLGVNRDGIDCPLTDAPFNPTNPYNMTPTPSYVVSNLPDTSNFIAMLAGTKIGDLVVEHLHGIGNIMNLECNATAAYDDFKWAIQAMEAGDGKVTYTFRKFVGKKDSPSPGLINLRDGDEIRFGQGKGLKVVKGSPGPLPALCNLQLDEVAEDLGCRDDPMTPTDFANVLTAKFLSKSGGPA</sequence>
<reference evidence="2" key="2">
    <citation type="submission" date="2015-01" db="EMBL/GenBank/DDBJ databases">
        <title>Evolutionary Origins and Diversification of the Mycorrhizal Mutualists.</title>
        <authorList>
            <consortium name="DOE Joint Genome Institute"/>
            <consortium name="Mycorrhizal Genomics Consortium"/>
            <person name="Kohler A."/>
            <person name="Kuo A."/>
            <person name="Nagy L.G."/>
            <person name="Floudas D."/>
            <person name="Copeland A."/>
            <person name="Barry K.W."/>
            <person name="Cichocki N."/>
            <person name="Veneault-Fourrey C."/>
            <person name="LaButti K."/>
            <person name="Lindquist E.A."/>
            <person name="Lipzen A."/>
            <person name="Lundell T."/>
            <person name="Morin E."/>
            <person name="Murat C."/>
            <person name="Riley R."/>
            <person name="Ohm R."/>
            <person name="Sun H."/>
            <person name="Tunlid A."/>
            <person name="Henrissat B."/>
            <person name="Grigoriev I.V."/>
            <person name="Hibbett D.S."/>
            <person name="Martin F."/>
        </authorList>
    </citation>
    <scope>NUCLEOTIDE SEQUENCE [LARGE SCALE GENOMIC DNA]</scope>
    <source>
        <strain evidence="2">h7</strain>
    </source>
</reference>
<evidence type="ECO:0000313" key="1">
    <source>
        <dbReference type="EMBL" id="KIM40957.1"/>
    </source>
</evidence>
<dbReference type="AlphaFoldDB" id="A0A0C2YIQ5"/>
<reference evidence="1 2" key="1">
    <citation type="submission" date="2014-04" db="EMBL/GenBank/DDBJ databases">
        <authorList>
            <consortium name="DOE Joint Genome Institute"/>
            <person name="Kuo A."/>
            <person name="Gay G."/>
            <person name="Dore J."/>
            <person name="Kohler A."/>
            <person name="Nagy L.G."/>
            <person name="Floudas D."/>
            <person name="Copeland A."/>
            <person name="Barry K.W."/>
            <person name="Cichocki N."/>
            <person name="Veneault-Fourrey C."/>
            <person name="LaButti K."/>
            <person name="Lindquist E.A."/>
            <person name="Lipzen A."/>
            <person name="Lundell T."/>
            <person name="Morin E."/>
            <person name="Murat C."/>
            <person name="Sun H."/>
            <person name="Tunlid A."/>
            <person name="Henrissat B."/>
            <person name="Grigoriev I.V."/>
            <person name="Hibbett D.S."/>
            <person name="Martin F."/>
            <person name="Nordberg H.P."/>
            <person name="Cantor M.N."/>
            <person name="Hua S.X."/>
        </authorList>
    </citation>
    <scope>NUCLEOTIDE SEQUENCE [LARGE SCALE GENOMIC DNA]</scope>
    <source>
        <strain evidence="2">h7</strain>
    </source>
</reference>
<accession>A0A0C2YIQ5</accession>
<organism evidence="1 2">
    <name type="scientific">Hebeloma cylindrosporum</name>
    <dbReference type="NCBI Taxonomy" id="76867"/>
    <lineage>
        <taxon>Eukaryota</taxon>
        <taxon>Fungi</taxon>
        <taxon>Dikarya</taxon>
        <taxon>Basidiomycota</taxon>
        <taxon>Agaricomycotina</taxon>
        <taxon>Agaricomycetes</taxon>
        <taxon>Agaricomycetidae</taxon>
        <taxon>Agaricales</taxon>
        <taxon>Agaricineae</taxon>
        <taxon>Hymenogastraceae</taxon>
        <taxon>Hebeloma</taxon>
    </lineage>
</organism>
<dbReference type="Proteomes" id="UP000053424">
    <property type="component" value="Unassembled WGS sequence"/>
</dbReference>